<dbReference type="EMBL" id="CP018906">
    <property type="protein sequence ID" value="AQW22191.1"/>
    <property type="molecule type" value="Genomic_DNA"/>
</dbReference>
<accession>A0A1S6QKR6</accession>
<dbReference type="Gene3D" id="3.10.580.10">
    <property type="entry name" value="CBS-domain"/>
    <property type="match status" value="1"/>
</dbReference>
<evidence type="ECO:0000256" key="1">
    <source>
        <dbReference type="ARBA" id="ARBA00023122"/>
    </source>
</evidence>
<dbReference type="NCBIfam" id="NF041630">
    <property type="entry name" value="CBS_CbpB"/>
    <property type="match status" value="1"/>
</dbReference>
<keyword evidence="5" id="KW-1185">Reference proteome</keyword>
<dbReference type="Pfam" id="PF00571">
    <property type="entry name" value="CBS"/>
    <property type="match status" value="2"/>
</dbReference>
<protein>
    <submittedName>
        <fullName evidence="4">CBS domain-containing protein</fullName>
    </submittedName>
</protein>
<keyword evidence="1 2" id="KW-0129">CBS domain</keyword>
<dbReference type="InterPro" id="IPR000644">
    <property type="entry name" value="CBS_dom"/>
</dbReference>
<dbReference type="OrthoDB" id="2375431at2"/>
<proteinExistence type="predicted"/>
<reference evidence="4 5" key="1">
    <citation type="journal article" date="2015" name="Genome Announc.">
        <title>Genome Sequence of Lactobacillus curieae CCTCC M 2011381T, a Novel Producer of Gamma-aminobutyric Acid.</title>
        <authorList>
            <person name="Wang Y."/>
            <person name="Wang Y."/>
            <person name="Lang C."/>
            <person name="Wei D."/>
            <person name="Xu P."/>
            <person name="Xie J."/>
        </authorList>
    </citation>
    <scope>NUCLEOTIDE SEQUENCE [LARGE SCALE GENOMIC DNA]</scope>
    <source>
        <strain evidence="4 5">CCTCC M 2011381</strain>
    </source>
</reference>
<dbReference type="PANTHER" id="PTHR43080">
    <property type="entry name" value="CBS DOMAIN-CONTAINING PROTEIN CBSX3, MITOCHONDRIAL"/>
    <property type="match status" value="1"/>
</dbReference>
<dbReference type="InterPro" id="IPR048125">
    <property type="entry name" value="CBS_CbpB"/>
</dbReference>
<organism evidence="4 5">
    <name type="scientific">Lentilactobacillus curieae</name>
    <dbReference type="NCBI Taxonomy" id="1138822"/>
    <lineage>
        <taxon>Bacteria</taxon>
        <taxon>Bacillati</taxon>
        <taxon>Bacillota</taxon>
        <taxon>Bacilli</taxon>
        <taxon>Lactobacillales</taxon>
        <taxon>Lactobacillaceae</taxon>
        <taxon>Lentilactobacillus</taxon>
    </lineage>
</organism>
<dbReference type="PROSITE" id="PS51371">
    <property type="entry name" value="CBS"/>
    <property type="match status" value="1"/>
</dbReference>
<evidence type="ECO:0000313" key="5">
    <source>
        <dbReference type="Proteomes" id="UP000030361"/>
    </source>
</evidence>
<dbReference type="KEGG" id="lcu:PL11_009765"/>
<dbReference type="SUPFAM" id="SSF54631">
    <property type="entry name" value="CBS-domain pair"/>
    <property type="match status" value="1"/>
</dbReference>
<evidence type="ECO:0000313" key="4">
    <source>
        <dbReference type="EMBL" id="AQW22191.1"/>
    </source>
</evidence>
<dbReference type="Proteomes" id="UP000030361">
    <property type="component" value="Chromosome"/>
</dbReference>
<gene>
    <name evidence="4" type="ORF">PL11_009765</name>
</gene>
<evidence type="ECO:0000256" key="2">
    <source>
        <dbReference type="PROSITE-ProRule" id="PRU00703"/>
    </source>
</evidence>
<dbReference type="RefSeq" id="WP_035166975.1">
    <property type="nucleotide sequence ID" value="NZ_CP018906.1"/>
</dbReference>
<dbReference type="PANTHER" id="PTHR43080:SF30">
    <property type="entry name" value="CYCLIC DI-AMP RECEPTOR B"/>
    <property type="match status" value="1"/>
</dbReference>
<feature type="domain" description="CBS" evidence="3">
    <location>
        <begin position="18"/>
        <end position="78"/>
    </location>
</feature>
<evidence type="ECO:0000259" key="3">
    <source>
        <dbReference type="PROSITE" id="PS51371"/>
    </source>
</evidence>
<dbReference type="CDD" id="cd04643">
    <property type="entry name" value="CBS_pair_bac"/>
    <property type="match status" value="1"/>
</dbReference>
<dbReference type="AlphaFoldDB" id="A0A1S6QKR6"/>
<dbReference type="InterPro" id="IPR051257">
    <property type="entry name" value="Diverse_CBS-Domain"/>
</dbReference>
<name>A0A1S6QKR6_9LACO</name>
<sequence length="160" mass="18441">MLDKPIENVLKKSERQPMIAADLVATVNEDNNLAHVFLVLTKVKYAKIPVLDNQNHFKGLISLQMITEHMLTNEGISTVPLANLQVRDVMQTDVPIITDPEDLEVIMRYLEDENFLPVVNEDEEFVGICTRREVMKQINFLTHNFTENYVALPAYKYNHD</sequence>
<dbReference type="eggNOG" id="COG0517">
    <property type="taxonomic scope" value="Bacteria"/>
</dbReference>
<dbReference type="InterPro" id="IPR046342">
    <property type="entry name" value="CBS_dom_sf"/>
</dbReference>